<keyword evidence="4" id="KW-1185">Reference proteome</keyword>
<dbReference type="InterPro" id="IPR011621">
    <property type="entry name" value="Metal-dep_PHydrolase_7TM_intra"/>
</dbReference>
<keyword evidence="3" id="KW-0378">Hydrolase</keyword>
<keyword evidence="1" id="KW-0812">Transmembrane</keyword>
<protein>
    <submittedName>
        <fullName evidence="3">Metal-dependent phosphohydrolase</fullName>
    </submittedName>
</protein>
<dbReference type="AlphaFoldDB" id="A0A3S9SXZ8"/>
<dbReference type="PANTHER" id="PTHR36442">
    <property type="entry name" value="CYCLIC-DI-AMP PHOSPHODIESTERASE PGPH"/>
    <property type="match status" value="1"/>
</dbReference>
<dbReference type="GO" id="GO:0016787">
    <property type="term" value="F:hydrolase activity"/>
    <property type="evidence" value="ECO:0007669"/>
    <property type="project" value="UniProtKB-KW"/>
</dbReference>
<keyword evidence="1" id="KW-1133">Transmembrane helix</keyword>
<dbReference type="InterPro" id="IPR011624">
    <property type="entry name" value="Metal-dep_PHydrolase_7TM_extra"/>
</dbReference>
<dbReference type="Pfam" id="PF07698">
    <property type="entry name" value="7TM-7TMR_HD"/>
    <property type="match status" value="1"/>
</dbReference>
<dbReference type="InterPro" id="IPR006675">
    <property type="entry name" value="HDIG_dom"/>
</dbReference>
<dbReference type="SMART" id="SM00471">
    <property type="entry name" value="HDc"/>
    <property type="match status" value="1"/>
</dbReference>
<feature type="transmembrane region" description="Helical" evidence="1">
    <location>
        <begin position="449"/>
        <end position="468"/>
    </location>
</feature>
<evidence type="ECO:0000313" key="4">
    <source>
        <dbReference type="Proteomes" id="UP000267250"/>
    </source>
</evidence>
<accession>A0A3S9SXZ8</accession>
<feature type="transmembrane region" description="Helical" evidence="1">
    <location>
        <begin position="417"/>
        <end position="437"/>
    </location>
</feature>
<dbReference type="NCBIfam" id="TIGR00277">
    <property type="entry name" value="HDIG"/>
    <property type="match status" value="1"/>
</dbReference>
<feature type="transmembrane region" description="Helical" evidence="1">
    <location>
        <begin position="324"/>
        <end position="345"/>
    </location>
</feature>
<dbReference type="EMBL" id="CP016379">
    <property type="protein sequence ID" value="AZR73155.1"/>
    <property type="molecule type" value="Genomic_DNA"/>
</dbReference>
<feature type="transmembrane region" description="Helical" evidence="1">
    <location>
        <begin position="32"/>
        <end position="50"/>
    </location>
</feature>
<organism evidence="3 4">
    <name type="scientific">Anoxybacter fermentans</name>
    <dbReference type="NCBI Taxonomy" id="1323375"/>
    <lineage>
        <taxon>Bacteria</taxon>
        <taxon>Bacillati</taxon>
        <taxon>Bacillota</taxon>
        <taxon>Clostridia</taxon>
        <taxon>Halanaerobiales</taxon>
        <taxon>Anoxybacter</taxon>
    </lineage>
</organism>
<dbReference type="Proteomes" id="UP000267250">
    <property type="component" value="Chromosome"/>
</dbReference>
<feature type="transmembrane region" description="Helical" evidence="1">
    <location>
        <begin position="381"/>
        <end position="405"/>
    </location>
</feature>
<sequence length="730" mass="82058">MRRMSFLLDLKKSFKRIFASEVIQNSKIRRSVLALGIFLSITLIMTIDFIPNAVKLEVGEVARQDIVAPITTTYVDKKKTQEMKQKAAEEVIKVWRTDPAISRKVQNDIRGFFNIIRKYQELEIPPNEISQISGDVSPLTFEEKVKMIQREVDFEISPEEIELALKQDPETLDNLEKYLKELILSYLDKGIQPSYLENIKTKIAMNIENTNYSTPIKGLLTTIADQVVQPNLVLDVEETRRRQEEAMAKVAPVERTIKQGEIIIRSGNVVTEEDIAILEALGLRRPQINFRTISGLIVIIFILMAVTIYYLYQYHPKLFKDENSLLLLGLLSILILIIAKLFTLFRLSNTGYLVPIAAVSILISILLDSMIAIVFTTVLSFLIVIITGGDASVGAVLLVSGITGVFSVSEVSQRSDLVRAGFFVSGAAALTIFAYSLTQPLNWVEVLKFTSWGIINGILAAIMTNGLLPYLENVFGITSAVKLLELANPNQPLLKKLLMEAPGTYHHSILVGNLVEAAADKVGADSLLARVGAYYHDIGKIKRPYFFSDNQFGGENPHDKLSPGLSTLIIKSHVKDGVEMAKKYKLPKPIIDIIQQHHGTNLISFFYQEALKDEKYENVNEDEFRYEGPKPQTREAALIMLADITEAAVRSKGFNRSNHNRIEGLVRELIRKKLEEGQLDECDLTLKDLDKIATSFTKVLTGIYHYRIEYPENIAREMKGVQVVNGDSHK</sequence>
<evidence type="ECO:0000313" key="3">
    <source>
        <dbReference type="EMBL" id="AZR73155.1"/>
    </source>
</evidence>
<dbReference type="KEGG" id="aft:BBF96_07015"/>
<reference evidence="3 4" key="1">
    <citation type="submission" date="2016-07" db="EMBL/GenBank/DDBJ databases">
        <title>Genome and transcriptome analysis of iron-reducing fermentative bacteria Anoxybacter fermentans.</title>
        <authorList>
            <person name="Zeng X."/>
            <person name="Shao Z."/>
        </authorList>
    </citation>
    <scope>NUCLEOTIDE SEQUENCE [LARGE SCALE GENOMIC DNA]</scope>
    <source>
        <strain evidence="3 4">DY22613</strain>
    </source>
</reference>
<evidence type="ECO:0000259" key="2">
    <source>
        <dbReference type="SMART" id="SM00471"/>
    </source>
</evidence>
<dbReference type="InterPro" id="IPR052722">
    <property type="entry name" value="PgpH_phosphodiesterase"/>
</dbReference>
<name>A0A3S9SXZ8_9FIRM</name>
<dbReference type="InterPro" id="IPR003607">
    <property type="entry name" value="HD/PDEase_dom"/>
</dbReference>
<feature type="domain" description="HD/PDEase" evidence="2">
    <location>
        <begin position="500"/>
        <end position="657"/>
    </location>
</feature>
<proteinExistence type="predicted"/>
<dbReference type="SUPFAM" id="SSF109604">
    <property type="entry name" value="HD-domain/PDEase-like"/>
    <property type="match status" value="1"/>
</dbReference>
<dbReference type="PANTHER" id="PTHR36442:SF1">
    <property type="entry name" value="CYCLIC-DI-AMP PHOSPHODIESTERASE PGPH"/>
    <property type="match status" value="1"/>
</dbReference>
<dbReference type="Pfam" id="PF01966">
    <property type="entry name" value="HD"/>
    <property type="match status" value="1"/>
</dbReference>
<feature type="transmembrane region" description="Helical" evidence="1">
    <location>
        <begin position="352"/>
        <end position="375"/>
    </location>
</feature>
<dbReference type="Gene3D" id="1.10.3210.10">
    <property type="entry name" value="Hypothetical protein af1432"/>
    <property type="match status" value="1"/>
</dbReference>
<dbReference type="CDD" id="cd00077">
    <property type="entry name" value="HDc"/>
    <property type="match status" value="1"/>
</dbReference>
<evidence type="ECO:0000256" key="1">
    <source>
        <dbReference type="SAM" id="Phobius"/>
    </source>
</evidence>
<dbReference type="Pfam" id="PF07697">
    <property type="entry name" value="7TMR-HDED"/>
    <property type="match status" value="1"/>
</dbReference>
<gene>
    <name evidence="3" type="ORF">BBF96_07015</name>
</gene>
<feature type="transmembrane region" description="Helical" evidence="1">
    <location>
        <begin position="293"/>
        <end position="312"/>
    </location>
</feature>
<keyword evidence="1" id="KW-0472">Membrane</keyword>
<dbReference type="InterPro" id="IPR006674">
    <property type="entry name" value="HD_domain"/>
</dbReference>